<evidence type="ECO:0000313" key="2">
    <source>
        <dbReference type="EMBL" id="MCO6410517.1"/>
    </source>
</evidence>
<dbReference type="Pfam" id="PF06568">
    <property type="entry name" value="YjiS-like"/>
    <property type="match status" value="1"/>
</dbReference>
<gene>
    <name evidence="2" type="ORF">GTW23_20230</name>
</gene>
<organism evidence="2 3">
    <name type="scientific">Hoeflea alexandrii</name>
    <dbReference type="NCBI Taxonomy" id="288436"/>
    <lineage>
        <taxon>Bacteria</taxon>
        <taxon>Pseudomonadati</taxon>
        <taxon>Pseudomonadota</taxon>
        <taxon>Alphaproteobacteria</taxon>
        <taxon>Hyphomicrobiales</taxon>
        <taxon>Rhizobiaceae</taxon>
        <taxon>Hoeflea</taxon>
    </lineage>
</organism>
<dbReference type="InterPro" id="IPR009506">
    <property type="entry name" value="YjiS-like"/>
</dbReference>
<proteinExistence type="predicted"/>
<comment type="caution">
    <text evidence="2">The sequence shown here is derived from an EMBL/GenBank/DDBJ whole genome shotgun (WGS) entry which is preliminary data.</text>
</comment>
<protein>
    <submittedName>
        <fullName evidence="2">DUF1127 domain-containing protein</fullName>
    </submittedName>
</protein>
<sequence>MNARSFTAALSAVRTPGFGSVVLGFAHALVRNVRQVSNARLNRRKACKIAELSDRELSDIGLTRDDVRYGFSVPFNADPTVELARRARLNSYY</sequence>
<keyword evidence="3" id="KW-1185">Reference proteome</keyword>
<accession>A0ABT1CWF3</accession>
<feature type="domain" description="YjiS-like" evidence="1">
    <location>
        <begin position="34"/>
        <end position="68"/>
    </location>
</feature>
<dbReference type="EMBL" id="JAAAML010000004">
    <property type="protein sequence ID" value="MCO6410517.1"/>
    <property type="molecule type" value="Genomic_DNA"/>
</dbReference>
<name>A0ABT1CWF3_9HYPH</name>
<reference evidence="2 3" key="1">
    <citation type="submission" date="2020-01" db="EMBL/GenBank/DDBJ databases">
        <title>Genomes of bacteria type strains.</title>
        <authorList>
            <person name="Chen J."/>
            <person name="Zhu S."/>
            <person name="Yang J."/>
        </authorList>
    </citation>
    <scope>NUCLEOTIDE SEQUENCE [LARGE SCALE GENOMIC DNA]</scope>
    <source>
        <strain evidence="2 3">DSM 16655</strain>
    </source>
</reference>
<dbReference type="RefSeq" id="WP_152009905.1">
    <property type="nucleotide sequence ID" value="NZ_CP159480.1"/>
</dbReference>
<evidence type="ECO:0000313" key="3">
    <source>
        <dbReference type="Proteomes" id="UP001320715"/>
    </source>
</evidence>
<evidence type="ECO:0000259" key="1">
    <source>
        <dbReference type="Pfam" id="PF06568"/>
    </source>
</evidence>
<dbReference type="Proteomes" id="UP001320715">
    <property type="component" value="Unassembled WGS sequence"/>
</dbReference>